<dbReference type="CDD" id="cd15457">
    <property type="entry name" value="NADAR"/>
    <property type="match status" value="1"/>
</dbReference>
<dbReference type="EMBL" id="MN738968">
    <property type="protein sequence ID" value="QHT33507.1"/>
    <property type="molecule type" value="Genomic_DNA"/>
</dbReference>
<dbReference type="SUPFAM" id="SSF143990">
    <property type="entry name" value="YbiA-like"/>
    <property type="match status" value="1"/>
</dbReference>
<dbReference type="InterPro" id="IPR037238">
    <property type="entry name" value="YbiA-like_sf"/>
</dbReference>
<sequence length="789" mass="89565">MVRSKLVPSINYPEIKALDSSDTKHENYNAPLYEASVLGINTIISIGQIKNTFVAQNIVYYPIYLIKNDKVISQIGVYELFQTDIPVLMDDEGDINLEKASAPLLYSFVKKSLIQQAVYIPSGADVVTDVGLMKKPLSKKPISLKSLESLEPLESLANKGVAEEEEGEEGEDTALQAAIRASLEPVRLSDVPLKRKNIPVQNIEQSLAENKAYRHIKDEAWLQSYYHNNNFKVIRNQGGGDCLFMAVCQAFLSIEPDSDISVIKLRRMLAEVLTESQFTDYRERYEMFSSTLKELRDENKLLSESNKDLAQRAAAPNLSPNDKLTLKLQSDENVARYHEILRETEMYKEYLKLVYFMRGVRSLEALKDIIRKGEMTSEYWGDEWALSSLELILNIKFIVLSYRDYIEQNKKPYTESNVIICGSDVDEKRKSEIEMMLMQGKKGMGGVGAMGAQSERDVREARDKSKFEEVTVINPDYYIILSHTGSHYELATYRDTAIFTFPEIPFCVKLQIANRCIESSRGNLESFSGAYQKIPQFILFYQQELGLEDIGKSAQGGGGADANHVLTANPHFNPSIVLIYHIGSADELPGRAQGDYVSNKDKKAFLQLIASGKGKNNWRKKLSNEWCEPFTLDGHRWLSVEHYYQANKFLKRAPEFYLLFTMDANKKSKYYDETSILSRISQDVDLAKVAGKKIPNTTIDGKKVSLRPDDVDIDSEFFNGRNTRVLEDGTMAKFNNNDELAKILLMTNNAKLINYVFSKPPTVSIHLMRVRSKLRTKKGGINVFETIEE</sequence>
<dbReference type="Gene3D" id="1.10.357.40">
    <property type="entry name" value="YbiA-like"/>
    <property type="match status" value="1"/>
</dbReference>
<protein>
    <submittedName>
        <fullName evidence="1">Uncharacterized protein</fullName>
    </submittedName>
</protein>
<dbReference type="InterPro" id="IPR012816">
    <property type="entry name" value="NADAR"/>
</dbReference>
<evidence type="ECO:0000313" key="1">
    <source>
        <dbReference type="EMBL" id="QHT33507.1"/>
    </source>
</evidence>
<organism evidence="1">
    <name type="scientific">viral metagenome</name>
    <dbReference type="NCBI Taxonomy" id="1070528"/>
    <lineage>
        <taxon>unclassified sequences</taxon>
        <taxon>metagenomes</taxon>
        <taxon>organismal metagenomes</taxon>
    </lineage>
</organism>
<dbReference type="AlphaFoldDB" id="A0A6C0EWM5"/>
<name>A0A6C0EWM5_9ZZZZ</name>
<proteinExistence type="predicted"/>
<reference evidence="1" key="1">
    <citation type="journal article" date="2020" name="Nature">
        <title>Giant virus diversity and host interactions through global metagenomics.</title>
        <authorList>
            <person name="Schulz F."/>
            <person name="Roux S."/>
            <person name="Paez-Espino D."/>
            <person name="Jungbluth S."/>
            <person name="Walsh D.A."/>
            <person name="Denef V.J."/>
            <person name="McMahon K.D."/>
            <person name="Konstantinidis K.T."/>
            <person name="Eloe-Fadrosh E.A."/>
            <person name="Kyrpides N.C."/>
            <person name="Woyke T."/>
        </authorList>
    </citation>
    <scope>NUCLEOTIDE SEQUENCE</scope>
    <source>
        <strain evidence="1">GVMAG-M-3300009161-36</strain>
    </source>
</reference>
<accession>A0A6C0EWM5</accession>